<evidence type="ECO:0000256" key="1">
    <source>
        <dbReference type="SAM" id="MobiDB-lite"/>
    </source>
</evidence>
<comment type="caution">
    <text evidence="4">The sequence shown here is derived from an EMBL/GenBank/DDBJ whole genome shotgun (WGS) entry which is preliminary data.</text>
</comment>
<dbReference type="InterPro" id="IPR001304">
    <property type="entry name" value="C-type_lectin-like"/>
</dbReference>
<feature type="compositionally biased region" description="Polar residues" evidence="1">
    <location>
        <begin position="262"/>
        <end position="283"/>
    </location>
</feature>
<accession>A0AAD9IS17</accession>
<feature type="region of interest" description="Disordered" evidence="1">
    <location>
        <begin position="248"/>
        <end position="287"/>
    </location>
</feature>
<keyword evidence="2" id="KW-0812">Transmembrane</keyword>
<gene>
    <name evidence="4" type="ORF">LSH36_1597g00042</name>
</gene>
<name>A0AAD9IS17_9ANNE</name>
<dbReference type="Proteomes" id="UP001208570">
    <property type="component" value="Unassembled WGS sequence"/>
</dbReference>
<keyword evidence="5" id="KW-1185">Reference proteome</keyword>
<dbReference type="SUPFAM" id="SSF56436">
    <property type="entry name" value="C-type lectin-like"/>
    <property type="match status" value="2"/>
</dbReference>
<keyword evidence="2" id="KW-1133">Transmembrane helix</keyword>
<evidence type="ECO:0000256" key="2">
    <source>
        <dbReference type="SAM" id="Phobius"/>
    </source>
</evidence>
<dbReference type="Pfam" id="PF00059">
    <property type="entry name" value="Lectin_C"/>
    <property type="match status" value="1"/>
</dbReference>
<feature type="region of interest" description="Disordered" evidence="1">
    <location>
        <begin position="350"/>
        <end position="380"/>
    </location>
</feature>
<evidence type="ECO:0000259" key="3">
    <source>
        <dbReference type="Pfam" id="PF00059"/>
    </source>
</evidence>
<feature type="compositionally biased region" description="Low complexity" evidence="1">
    <location>
        <begin position="248"/>
        <end position="261"/>
    </location>
</feature>
<organism evidence="4 5">
    <name type="scientific">Paralvinella palmiformis</name>
    <dbReference type="NCBI Taxonomy" id="53620"/>
    <lineage>
        <taxon>Eukaryota</taxon>
        <taxon>Metazoa</taxon>
        <taxon>Spiralia</taxon>
        <taxon>Lophotrochozoa</taxon>
        <taxon>Annelida</taxon>
        <taxon>Polychaeta</taxon>
        <taxon>Sedentaria</taxon>
        <taxon>Canalipalpata</taxon>
        <taxon>Terebellida</taxon>
        <taxon>Terebelliformia</taxon>
        <taxon>Alvinellidae</taxon>
        <taxon>Paralvinella</taxon>
    </lineage>
</organism>
<dbReference type="Gene3D" id="3.10.100.10">
    <property type="entry name" value="Mannose-Binding Protein A, subunit A"/>
    <property type="match status" value="1"/>
</dbReference>
<dbReference type="InterPro" id="IPR016186">
    <property type="entry name" value="C-type_lectin-like/link_sf"/>
</dbReference>
<dbReference type="EMBL" id="JAODUP010001598">
    <property type="protein sequence ID" value="KAK2139814.1"/>
    <property type="molecule type" value="Genomic_DNA"/>
</dbReference>
<evidence type="ECO:0000313" key="4">
    <source>
        <dbReference type="EMBL" id="KAK2139814.1"/>
    </source>
</evidence>
<evidence type="ECO:0000313" key="5">
    <source>
        <dbReference type="Proteomes" id="UP001208570"/>
    </source>
</evidence>
<proteinExistence type="predicted"/>
<dbReference type="CDD" id="cd00037">
    <property type="entry name" value="CLECT"/>
    <property type="match status" value="1"/>
</dbReference>
<sequence>MTVILFIGHVYLFVCYCILSSACYNLRKVLCEKPFCFHLYGLEDNIPYMTWNRSYEACREQGLDMIRIESNQTQITVEKLLQDIPEDTQRQIWIAGTRSPDNNWRYMNGTVFRNKVQAATMSGVDDCLFVKLDETKKPNYTPDNCDEKNSHSVVLCQVDQGKCDSSDFKSGDKCYKKTKYDGSESNKVDWYDGQTYCSKNDIQGDIAYSYLNNNSEIKKIFDLFTGRPDPVQLWLGVRRRIWSWETETTSDSTTSTRHSTSMGGVNSDNFQTAQSQSEAKSQSTKTTTMTTLINGRNKQQNVGQKEFKSVYLIAVVVSVVIVLTIIIGVTVFLVLKKRNRITKEHGYVHNDVHHSPELPNTNDPEYADIGPTKDDDEMIL</sequence>
<feature type="domain" description="C-type lectin" evidence="3">
    <location>
        <begin position="49"/>
        <end position="149"/>
    </location>
</feature>
<dbReference type="AlphaFoldDB" id="A0AAD9IS17"/>
<dbReference type="InterPro" id="IPR016187">
    <property type="entry name" value="CTDL_fold"/>
</dbReference>
<feature type="transmembrane region" description="Helical" evidence="2">
    <location>
        <begin position="310"/>
        <end position="335"/>
    </location>
</feature>
<reference evidence="4" key="1">
    <citation type="journal article" date="2023" name="Mol. Biol. Evol.">
        <title>Third-Generation Sequencing Reveals the Adaptive Role of the Epigenome in Three Deep-Sea Polychaetes.</title>
        <authorList>
            <person name="Perez M."/>
            <person name="Aroh O."/>
            <person name="Sun Y."/>
            <person name="Lan Y."/>
            <person name="Juniper S.K."/>
            <person name="Young C.R."/>
            <person name="Angers B."/>
            <person name="Qian P.Y."/>
        </authorList>
    </citation>
    <scope>NUCLEOTIDE SEQUENCE</scope>
    <source>
        <strain evidence="4">P08H-3</strain>
    </source>
</reference>
<protein>
    <recommendedName>
        <fullName evidence="3">C-type lectin domain-containing protein</fullName>
    </recommendedName>
</protein>
<keyword evidence="2" id="KW-0472">Membrane</keyword>